<dbReference type="PATRIC" id="fig|908627.4.peg.9045"/>
<accession>A0A0J1CIZ6</accession>
<feature type="modified residue" description="4-aspartylphosphate" evidence="2">
    <location>
        <position position="54"/>
    </location>
</feature>
<dbReference type="PANTHER" id="PTHR44591:SF24">
    <property type="entry name" value="PROTEIN-GLUTAMATE METHYLESTERASE_PROTEIN-GLUTAMINE GLUTAMINASE 1"/>
    <property type="match status" value="1"/>
</dbReference>
<proteinExistence type="predicted"/>
<dbReference type="EMBL" id="AEJF01000246">
    <property type="protein sequence ID" value="KLU20647.1"/>
    <property type="molecule type" value="Genomic_DNA"/>
</dbReference>
<dbReference type="GO" id="GO:0000160">
    <property type="term" value="P:phosphorelay signal transduction system"/>
    <property type="evidence" value="ECO:0007669"/>
    <property type="project" value="InterPro"/>
</dbReference>
<dbReference type="OrthoDB" id="281471at2"/>
<dbReference type="AlphaFoldDB" id="A0A0J1CIZ6"/>
<name>A0A0J1CIZ6_9BURK</name>
<dbReference type="SMART" id="SM00448">
    <property type="entry name" value="REC"/>
    <property type="match status" value="1"/>
</dbReference>
<organism evidence="4 5">
    <name type="scientific">Caballeronia mineralivorans PML1(12)</name>
    <dbReference type="NCBI Taxonomy" id="908627"/>
    <lineage>
        <taxon>Bacteria</taxon>
        <taxon>Pseudomonadati</taxon>
        <taxon>Pseudomonadota</taxon>
        <taxon>Betaproteobacteria</taxon>
        <taxon>Burkholderiales</taxon>
        <taxon>Burkholderiaceae</taxon>
        <taxon>Caballeronia</taxon>
    </lineage>
</organism>
<dbReference type="CDD" id="cd17593">
    <property type="entry name" value="REC_CheC-like"/>
    <property type="match status" value="1"/>
</dbReference>
<dbReference type="InterPro" id="IPR001789">
    <property type="entry name" value="Sig_transdc_resp-reg_receiver"/>
</dbReference>
<dbReference type="InterPro" id="IPR011006">
    <property type="entry name" value="CheY-like_superfamily"/>
</dbReference>
<dbReference type="InterPro" id="IPR050595">
    <property type="entry name" value="Bact_response_regulator"/>
</dbReference>
<sequence>MPLSLLVVDDSALARKILINALPPDWDVEITQATNGVEALRLYHEGKASVMFLDLTMPEMDGFQVLAQLRQEGLDVFVVVVSADVQAGAIERAKALGAMAFIQKPVNPAKLVPVLKEYGLYE</sequence>
<comment type="caution">
    <text evidence="4">The sequence shown here is derived from an EMBL/GenBank/DDBJ whole genome shotgun (WGS) entry which is preliminary data.</text>
</comment>
<protein>
    <submittedName>
        <fullName evidence="4">Chemotaxis protein</fullName>
    </submittedName>
</protein>
<evidence type="ECO:0000256" key="2">
    <source>
        <dbReference type="PROSITE-ProRule" id="PRU00169"/>
    </source>
</evidence>
<keyword evidence="1 2" id="KW-0597">Phosphoprotein</keyword>
<dbReference type="PROSITE" id="PS50110">
    <property type="entry name" value="RESPONSE_REGULATORY"/>
    <property type="match status" value="1"/>
</dbReference>
<dbReference type="PANTHER" id="PTHR44591">
    <property type="entry name" value="STRESS RESPONSE REGULATOR PROTEIN 1"/>
    <property type="match status" value="1"/>
</dbReference>
<reference evidence="4 5" key="1">
    <citation type="journal article" date="2015" name="Genome Announc.">
        <title>Draft Genome Sequence of Burkholderia sp. Strain PML1(12), an Ectomycorrhizosphere-Inhabiting Bacterium with Effective Mineral-Weathering Ability.</title>
        <authorList>
            <person name="Uroz S."/>
            <person name="Oger P."/>
        </authorList>
    </citation>
    <scope>NUCLEOTIDE SEQUENCE [LARGE SCALE GENOMIC DNA]</scope>
    <source>
        <strain evidence="5">PML1(12)</strain>
    </source>
</reference>
<keyword evidence="5" id="KW-1185">Reference proteome</keyword>
<evidence type="ECO:0000256" key="1">
    <source>
        <dbReference type="ARBA" id="ARBA00022553"/>
    </source>
</evidence>
<dbReference type="Pfam" id="PF00072">
    <property type="entry name" value="Response_reg"/>
    <property type="match status" value="1"/>
</dbReference>
<dbReference type="Proteomes" id="UP000035963">
    <property type="component" value="Unassembled WGS sequence"/>
</dbReference>
<gene>
    <name evidence="4" type="ORF">EOS_40335</name>
</gene>
<feature type="domain" description="Response regulatory" evidence="3">
    <location>
        <begin position="4"/>
        <end position="119"/>
    </location>
</feature>
<dbReference type="Gene3D" id="3.40.50.2300">
    <property type="match status" value="1"/>
</dbReference>
<evidence type="ECO:0000259" key="3">
    <source>
        <dbReference type="PROSITE" id="PS50110"/>
    </source>
</evidence>
<dbReference type="RefSeq" id="WP_047897828.1">
    <property type="nucleotide sequence ID" value="NZ_AEJF01000246.1"/>
</dbReference>
<evidence type="ECO:0000313" key="4">
    <source>
        <dbReference type="EMBL" id="KLU20647.1"/>
    </source>
</evidence>
<evidence type="ECO:0000313" key="5">
    <source>
        <dbReference type="Proteomes" id="UP000035963"/>
    </source>
</evidence>
<dbReference type="SUPFAM" id="SSF52172">
    <property type="entry name" value="CheY-like"/>
    <property type="match status" value="1"/>
</dbReference>